<proteinExistence type="predicted"/>
<reference evidence="1 2" key="1">
    <citation type="submission" date="2024-09" db="EMBL/GenBank/DDBJ databases">
        <title>Chromosome-scale assembly of Riccia fluitans.</title>
        <authorList>
            <person name="Paukszto L."/>
            <person name="Sawicki J."/>
            <person name="Karawczyk K."/>
            <person name="Piernik-Szablinska J."/>
            <person name="Szczecinska M."/>
            <person name="Mazdziarz M."/>
        </authorList>
    </citation>
    <scope>NUCLEOTIDE SEQUENCE [LARGE SCALE GENOMIC DNA]</scope>
    <source>
        <strain evidence="1">Rf_01</strain>
        <tissue evidence="1">Aerial parts of the thallus</tissue>
    </source>
</reference>
<organism evidence="1 2">
    <name type="scientific">Riccia fluitans</name>
    <dbReference type="NCBI Taxonomy" id="41844"/>
    <lineage>
        <taxon>Eukaryota</taxon>
        <taxon>Viridiplantae</taxon>
        <taxon>Streptophyta</taxon>
        <taxon>Embryophyta</taxon>
        <taxon>Marchantiophyta</taxon>
        <taxon>Marchantiopsida</taxon>
        <taxon>Marchantiidae</taxon>
        <taxon>Marchantiales</taxon>
        <taxon>Ricciaceae</taxon>
        <taxon>Riccia</taxon>
    </lineage>
</organism>
<name>A0ABD1YP44_9MARC</name>
<evidence type="ECO:0000313" key="2">
    <source>
        <dbReference type="Proteomes" id="UP001605036"/>
    </source>
</evidence>
<gene>
    <name evidence="1" type="ORF">R1flu_004025</name>
</gene>
<dbReference type="EMBL" id="JBHFFA010000003">
    <property type="protein sequence ID" value="KAL2632546.1"/>
    <property type="molecule type" value="Genomic_DNA"/>
</dbReference>
<sequence>MACPKPGAAPIVVGLGFHRFYLNSRTFDPSLSFFGISLRSLSPVRVELGILRCSFWTVEFERGSPCSLNKKNEACVFPA</sequence>
<dbReference type="AlphaFoldDB" id="A0ABD1YP44"/>
<evidence type="ECO:0000313" key="1">
    <source>
        <dbReference type="EMBL" id="KAL2632546.1"/>
    </source>
</evidence>
<dbReference type="Proteomes" id="UP001605036">
    <property type="component" value="Unassembled WGS sequence"/>
</dbReference>
<keyword evidence="2" id="KW-1185">Reference proteome</keyword>
<accession>A0ABD1YP44</accession>
<comment type="caution">
    <text evidence="1">The sequence shown here is derived from an EMBL/GenBank/DDBJ whole genome shotgun (WGS) entry which is preliminary data.</text>
</comment>
<protein>
    <submittedName>
        <fullName evidence="1">Uncharacterized protein</fullName>
    </submittedName>
</protein>